<dbReference type="EMBL" id="GBRH01249543">
    <property type="protein sequence ID" value="JAD48352.1"/>
    <property type="molecule type" value="Transcribed_RNA"/>
</dbReference>
<dbReference type="AlphaFoldDB" id="A0A0A9AMM4"/>
<organism evidence="1">
    <name type="scientific">Arundo donax</name>
    <name type="common">Giant reed</name>
    <name type="synonym">Donax arundinaceus</name>
    <dbReference type="NCBI Taxonomy" id="35708"/>
    <lineage>
        <taxon>Eukaryota</taxon>
        <taxon>Viridiplantae</taxon>
        <taxon>Streptophyta</taxon>
        <taxon>Embryophyta</taxon>
        <taxon>Tracheophyta</taxon>
        <taxon>Spermatophyta</taxon>
        <taxon>Magnoliopsida</taxon>
        <taxon>Liliopsida</taxon>
        <taxon>Poales</taxon>
        <taxon>Poaceae</taxon>
        <taxon>PACMAD clade</taxon>
        <taxon>Arundinoideae</taxon>
        <taxon>Arundineae</taxon>
        <taxon>Arundo</taxon>
    </lineage>
</organism>
<sequence length="32" mass="3354">MLGCDGGSFRLSRLNLSVYLAAKSSSSFDLGT</sequence>
<protein>
    <submittedName>
        <fullName evidence="1">Uncharacterized protein</fullName>
    </submittedName>
</protein>
<reference evidence="1" key="2">
    <citation type="journal article" date="2015" name="Data Brief">
        <title>Shoot transcriptome of the giant reed, Arundo donax.</title>
        <authorList>
            <person name="Barrero R.A."/>
            <person name="Guerrero F.D."/>
            <person name="Moolhuijzen P."/>
            <person name="Goolsby J.A."/>
            <person name="Tidwell J."/>
            <person name="Bellgard S.E."/>
            <person name="Bellgard M.I."/>
        </authorList>
    </citation>
    <scope>NUCLEOTIDE SEQUENCE</scope>
    <source>
        <tissue evidence="1">Shoot tissue taken approximately 20 cm above the soil surface</tissue>
    </source>
</reference>
<name>A0A0A9AMM4_ARUDO</name>
<reference evidence="1" key="1">
    <citation type="submission" date="2014-09" db="EMBL/GenBank/DDBJ databases">
        <authorList>
            <person name="Magalhaes I.L.F."/>
            <person name="Oliveira U."/>
            <person name="Santos F.R."/>
            <person name="Vidigal T.H.D.A."/>
            <person name="Brescovit A.D."/>
            <person name="Santos A.J."/>
        </authorList>
    </citation>
    <scope>NUCLEOTIDE SEQUENCE</scope>
    <source>
        <tissue evidence="1">Shoot tissue taken approximately 20 cm above the soil surface</tissue>
    </source>
</reference>
<proteinExistence type="predicted"/>
<accession>A0A0A9AMM4</accession>
<evidence type="ECO:0000313" key="1">
    <source>
        <dbReference type="EMBL" id="JAD48352.1"/>
    </source>
</evidence>